<evidence type="ECO:0000313" key="1">
    <source>
        <dbReference type="EMBL" id="EFC87609.1"/>
    </source>
</evidence>
<name>D2ZZA7_NEIM2</name>
<accession>D2ZZA7</accession>
<dbReference type="AlphaFoldDB" id="D2ZZA7"/>
<reference evidence="1 2" key="1">
    <citation type="submission" date="2009-10" db="EMBL/GenBank/DDBJ databases">
        <authorList>
            <person name="Weinstock G."/>
            <person name="Sodergren E."/>
            <person name="Clifton S."/>
            <person name="Fulton L."/>
            <person name="Fulton B."/>
            <person name="Courtney L."/>
            <person name="Fronick C."/>
            <person name="Harrison M."/>
            <person name="Strong C."/>
            <person name="Farmer C."/>
            <person name="Delahaunty K."/>
            <person name="Markovic C."/>
            <person name="Hall O."/>
            <person name="Minx P."/>
            <person name="Tomlinson C."/>
            <person name="Mitreva M."/>
            <person name="Nelson J."/>
            <person name="Hou S."/>
            <person name="Wollam A."/>
            <person name="Pepin K.H."/>
            <person name="Johnson M."/>
            <person name="Bhonagiri V."/>
            <person name="Nash W.E."/>
            <person name="Warren W."/>
            <person name="Chinwalla A."/>
            <person name="Mardis E.R."/>
            <person name="Wilson R.K."/>
        </authorList>
    </citation>
    <scope>NUCLEOTIDE SEQUENCE [LARGE SCALE GENOMIC DNA]</scope>
    <source>
        <strain evidence="2">ATCC 25996 / DSM 4631 / NCTC 10774 / M26</strain>
    </source>
</reference>
<protein>
    <submittedName>
        <fullName evidence="1">Uncharacterized protein</fullName>
    </submittedName>
</protein>
<organism evidence="1 2">
    <name type="scientific">Neisseria mucosa (strain ATCC 25996 / DSM 4631 / NCTC 10774 / M26)</name>
    <dbReference type="NCBI Taxonomy" id="546266"/>
    <lineage>
        <taxon>Bacteria</taxon>
        <taxon>Pseudomonadati</taxon>
        <taxon>Pseudomonadota</taxon>
        <taxon>Betaproteobacteria</taxon>
        <taxon>Neisseriales</taxon>
        <taxon>Neisseriaceae</taxon>
        <taxon>Neisseria</taxon>
    </lineage>
</organism>
<dbReference type="EMBL" id="ACDX02000017">
    <property type="protein sequence ID" value="EFC87609.1"/>
    <property type="molecule type" value="Genomic_DNA"/>
</dbReference>
<gene>
    <name evidence="1" type="ORF">NEIMUCOT_05982</name>
</gene>
<evidence type="ECO:0000313" key="2">
    <source>
        <dbReference type="Proteomes" id="UP000003344"/>
    </source>
</evidence>
<proteinExistence type="predicted"/>
<sequence length="62" mass="6494">MGVGRGAFQTTSLGKVYAAFSIVIPSPPTRGQAVAGMTAIREAVFYRSFRIFPCGLPPSTTG</sequence>
<dbReference type="Proteomes" id="UP000003344">
    <property type="component" value="Unassembled WGS sequence"/>
</dbReference>
<comment type="caution">
    <text evidence="1">The sequence shown here is derived from an EMBL/GenBank/DDBJ whole genome shotgun (WGS) entry which is preliminary data.</text>
</comment>